<evidence type="ECO:0000313" key="1">
    <source>
        <dbReference type="Proteomes" id="UP000887576"/>
    </source>
</evidence>
<accession>A0AC34Q3U9</accession>
<protein>
    <submittedName>
        <fullName evidence="2">Uncharacterized protein</fullName>
    </submittedName>
</protein>
<reference evidence="2" key="1">
    <citation type="submission" date="2022-11" db="UniProtKB">
        <authorList>
            <consortium name="WormBaseParasite"/>
        </authorList>
    </citation>
    <scope>IDENTIFICATION</scope>
</reference>
<dbReference type="Proteomes" id="UP000887576">
    <property type="component" value="Unplaced"/>
</dbReference>
<evidence type="ECO:0000313" key="2">
    <source>
        <dbReference type="WBParaSite" id="JU765_v2.g12756.t1"/>
    </source>
</evidence>
<organism evidence="1 2">
    <name type="scientific">Panagrolaimus sp. JU765</name>
    <dbReference type="NCBI Taxonomy" id="591449"/>
    <lineage>
        <taxon>Eukaryota</taxon>
        <taxon>Metazoa</taxon>
        <taxon>Ecdysozoa</taxon>
        <taxon>Nematoda</taxon>
        <taxon>Chromadorea</taxon>
        <taxon>Rhabditida</taxon>
        <taxon>Tylenchina</taxon>
        <taxon>Panagrolaimomorpha</taxon>
        <taxon>Panagrolaimoidea</taxon>
        <taxon>Panagrolaimidae</taxon>
        <taxon>Panagrolaimus</taxon>
    </lineage>
</organism>
<sequence>MNDTELVVVENGSQSFRIIDDEHVIINDTDKSSTNPSTSSTTDPSTLPSTTKTPNRRVPVTTTTQKCEQFTEKQKYEKLERVGGRNQQFMANSPEEASKNFPLLVGGHETKPKANSARIMSDAPHFMGMNSVVDDGYCDETCEEIKLKLQDALDDRQKQKVKTFMTLSDSGPPEIQEGKPDHWKG</sequence>
<name>A0AC34Q3U9_9BILA</name>
<dbReference type="WBParaSite" id="JU765_v2.g12756.t1">
    <property type="protein sequence ID" value="JU765_v2.g12756.t1"/>
    <property type="gene ID" value="JU765_v2.g12756"/>
</dbReference>
<proteinExistence type="predicted"/>